<keyword evidence="5 6" id="KW-0472">Membrane</keyword>
<feature type="transmembrane region" description="Helical" evidence="6">
    <location>
        <begin position="48"/>
        <end position="66"/>
    </location>
</feature>
<dbReference type="AlphaFoldDB" id="A0A1H4T4D4"/>
<name>A0A1H4T4D4_9BACT</name>
<dbReference type="GO" id="GO:0005886">
    <property type="term" value="C:plasma membrane"/>
    <property type="evidence" value="ECO:0007669"/>
    <property type="project" value="UniProtKB-SubCell"/>
</dbReference>
<keyword evidence="4 6" id="KW-1133">Transmembrane helix</keyword>
<dbReference type="PANTHER" id="PTHR39087">
    <property type="entry name" value="UPF0104 MEMBRANE PROTEIN MJ1595"/>
    <property type="match status" value="1"/>
</dbReference>
<evidence type="ECO:0000256" key="3">
    <source>
        <dbReference type="ARBA" id="ARBA00022692"/>
    </source>
</evidence>
<evidence type="ECO:0000256" key="6">
    <source>
        <dbReference type="SAM" id="Phobius"/>
    </source>
</evidence>
<sequence length="355" mass="39167">MSQEEKSSNVRKYWKLIPGFAISAYFLWRVLRDLKVDRLRAMRLSHPVWIMVFLVFIACDYGLRGYRWWYMLRPVKASYVACVRVLLTSLAANNILPFRIGDFMRIFAYAPDVNAPSSTVLSTVLLERLLDIFMLFTFFVIELQGADSRFPRQMIHGHSLGVQHLAIVLLILAALGLGALLFGTNLLQRLTNRLITRFGQHPRTEKIGEWARLLFGAVAHLTFAGRVLLVVITAAVWCCEGVVFVSAAKMVGIASGVRGPWLAASLSNLSFMLPSAPGGIGPFEGSAKLAMQSQGAMADDAALYAVLVHVLIWFAITAVGGIGFLVHRASRGAMSKPLAQELAAVPVELEIPETH</sequence>
<dbReference type="EMBL" id="FNSD01000001">
    <property type="protein sequence ID" value="SEC51267.1"/>
    <property type="molecule type" value="Genomic_DNA"/>
</dbReference>
<reference evidence="7 8" key="1">
    <citation type="submission" date="2016-10" db="EMBL/GenBank/DDBJ databases">
        <authorList>
            <person name="de Groot N.N."/>
        </authorList>
    </citation>
    <scope>NUCLEOTIDE SEQUENCE [LARGE SCALE GENOMIC DNA]</scope>
    <source>
        <strain evidence="7 8">AB35.6</strain>
    </source>
</reference>
<evidence type="ECO:0000256" key="2">
    <source>
        <dbReference type="ARBA" id="ARBA00022475"/>
    </source>
</evidence>
<feature type="transmembrane region" description="Helical" evidence="6">
    <location>
        <begin position="162"/>
        <end position="182"/>
    </location>
</feature>
<evidence type="ECO:0000256" key="1">
    <source>
        <dbReference type="ARBA" id="ARBA00004651"/>
    </source>
</evidence>
<dbReference type="Pfam" id="PF03706">
    <property type="entry name" value="LPG_synthase_TM"/>
    <property type="match status" value="1"/>
</dbReference>
<dbReference type="Proteomes" id="UP000182409">
    <property type="component" value="Unassembled WGS sequence"/>
</dbReference>
<evidence type="ECO:0000313" key="7">
    <source>
        <dbReference type="EMBL" id="SEC51267.1"/>
    </source>
</evidence>
<feature type="transmembrane region" description="Helical" evidence="6">
    <location>
        <begin position="120"/>
        <end position="141"/>
    </location>
</feature>
<feature type="transmembrane region" description="Helical" evidence="6">
    <location>
        <begin position="301"/>
        <end position="326"/>
    </location>
</feature>
<feature type="transmembrane region" description="Helical" evidence="6">
    <location>
        <begin position="12"/>
        <end position="28"/>
    </location>
</feature>
<dbReference type="PANTHER" id="PTHR39087:SF2">
    <property type="entry name" value="UPF0104 MEMBRANE PROTEIN MJ1595"/>
    <property type="match status" value="1"/>
</dbReference>
<dbReference type="InterPro" id="IPR022791">
    <property type="entry name" value="L-PG_synthase/AglD"/>
</dbReference>
<keyword evidence="3 6" id="KW-0812">Transmembrane</keyword>
<keyword evidence="2" id="KW-1003">Cell membrane</keyword>
<organism evidence="7 8">
    <name type="scientific">Terriglobus roseus</name>
    <dbReference type="NCBI Taxonomy" id="392734"/>
    <lineage>
        <taxon>Bacteria</taxon>
        <taxon>Pseudomonadati</taxon>
        <taxon>Acidobacteriota</taxon>
        <taxon>Terriglobia</taxon>
        <taxon>Terriglobales</taxon>
        <taxon>Acidobacteriaceae</taxon>
        <taxon>Terriglobus</taxon>
    </lineage>
</organism>
<dbReference type="RefSeq" id="WP_074655375.1">
    <property type="nucleotide sequence ID" value="NZ_FNSD01000001.1"/>
</dbReference>
<feature type="transmembrane region" description="Helical" evidence="6">
    <location>
        <begin position="223"/>
        <end position="248"/>
    </location>
</feature>
<evidence type="ECO:0000256" key="4">
    <source>
        <dbReference type="ARBA" id="ARBA00022989"/>
    </source>
</evidence>
<accession>A0A1H4T4D4</accession>
<comment type="subcellular location">
    <subcellularLocation>
        <location evidence="1">Cell membrane</location>
        <topology evidence="1">Multi-pass membrane protein</topology>
    </subcellularLocation>
</comment>
<protein>
    <submittedName>
        <fullName evidence="7">Uncharacterized protein</fullName>
    </submittedName>
</protein>
<proteinExistence type="predicted"/>
<gene>
    <name evidence="7" type="ORF">SAMN05443244_3643</name>
</gene>
<evidence type="ECO:0000313" key="8">
    <source>
        <dbReference type="Proteomes" id="UP000182409"/>
    </source>
</evidence>
<evidence type="ECO:0000256" key="5">
    <source>
        <dbReference type="ARBA" id="ARBA00023136"/>
    </source>
</evidence>